<organism evidence="1">
    <name type="scientific">Phytophthora nicotianae</name>
    <name type="common">Potato buckeye rot agent</name>
    <name type="synonym">Phytophthora parasitica</name>
    <dbReference type="NCBI Taxonomy" id="4792"/>
    <lineage>
        <taxon>Eukaryota</taxon>
        <taxon>Sar</taxon>
        <taxon>Stramenopiles</taxon>
        <taxon>Oomycota</taxon>
        <taxon>Peronosporomycetes</taxon>
        <taxon>Peronosporales</taxon>
        <taxon>Peronosporaceae</taxon>
        <taxon>Phytophthora</taxon>
    </lineage>
</organism>
<proteinExistence type="predicted"/>
<dbReference type="AlphaFoldDB" id="W2IY47"/>
<name>W2IY47_PHYNI</name>
<protein>
    <submittedName>
        <fullName evidence="1">Uncharacterized protein</fullName>
    </submittedName>
</protein>
<dbReference type="EMBL" id="KI673271">
    <property type="protein sequence ID" value="ETL38457.1"/>
    <property type="molecule type" value="Genomic_DNA"/>
</dbReference>
<accession>W2IY47</accession>
<dbReference type="VEuPathDB" id="FungiDB:PPTG_21100"/>
<reference evidence="1" key="1">
    <citation type="submission" date="2013-11" db="EMBL/GenBank/DDBJ databases">
        <title>The Genome Sequence of Phytophthora parasitica CJ05E6.</title>
        <authorList>
            <consortium name="The Broad Institute Genomics Platform"/>
            <person name="Russ C."/>
            <person name="Tyler B."/>
            <person name="Panabieres F."/>
            <person name="Shan W."/>
            <person name="Tripathy S."/>
            <person name="Grunwald N."/>
            <person name="Machado M."/>
            <person name="Johnson C.S."/>
            <person name="Arredondo F."/>
            <person name="Hong C."/>
            <person name="Coffey M."/>
            <person name="Young S.K."/>
            <person name="Zeng Q."/>
            <person name="Gargeya S."/>
            <person name="Fitzgerald M."/>
            <person name="Abouelleil A."/>
            <person name="Alvarado L."/>
            <person name="Chapman S.B."/>
            <person name="Gainer-Dewar J."/>
            <person name="Goldberg J."/>
            <person name="Griggs A."/>
            <person name="Gujja S."/>
            <person name="Hansen M."/>
            <person name="Howarth C."/>
            <person name="Imamovic A."/>
            <person name="Ireland A."/>
            <person name="Larimer J."/>
            <person name="McCowan C."/>
            <person name="Murphy C."/>
            <person name="Pearson M."/>
            <person name="Poon T.W."/>
            <person name="Priest M."/>
            <person name="Roberts A."/>
            <person name="Saif S."/>
            <person name="Shea T."/>
            <person name="Sykes S."/>
            <person name="Wortman J."/>
            <person name="Nusbaum C."/>
            <person name="Birren B."/>
        </authorList>
    </citation>
    <scope>NUCLEOTIDE SEQUENCE [LARGE SCALE GENOMIC DNA]</scope>
    <source>
        <strain evidence="1">CJ05E6</strain>
    </source>
</reference>
<evidence type="ECO:0000313" key="1">
    <source>
        <dbReference type="EMBL" id="ETL38457.1"/>
    </source>
</evidence>
<dbReference type="Proteomes" id="UP000053864">
    <property type="component" value="Unassembled WGS sequence"/>
</dbReference>
<gene>
    <name evidence="1" type="ORF">L916_09963</name>
</gene>
<sequence length="122" mass="13313">MGETFGDSKYVLVLKDHTLHYYEVVVANTANNPATVEASLAASVKCMNGDNDPEPTNHITVPSLGDGAQVKISTLLPYPTPLPEFYQSDAVELQAMTVNNNVDKLFSNLLNTLQDMDKVVQD</sequence>